<protein>
    <submittedName>
        <fullName evidence="1">7416_t:CDS:1</fullName>
    </submittedName>
</protein>
<dbReference type="Proteomes" id="UP000789920">
    <property type="component" value="Unassembled WGS sequence"/>
</dbReference>
<sequence>PVVNSWTTVLLKYRICKKDFDAIINHDSVNGGTYGTNFMLLQTDKSNVSIAFQGCTQDCFMAIEIDFDKNKLYSSLGDKNYRCFSSNYSANINVGMQIMYTGVSPNSKHPAPPS</sequence>
<dbReference type="EMBL" id="CAJVQC010100387">
    <property type="protein sequence ID" value="CAG8831009.1"/>
    <property type="molecule type" value="Genomic_DNA"/>
</dbReference>
<gene>
    <name evidence="1" type="ORF">RPERSI_LOCUS27992</name>
</gene>
<feature type="non-terminal residue" evidence="1">
    <location>
        <position position="1"/>
    </location>
</feature>
<keyword evidence="2" id="KW-1185">Reference proteome</keyword>
<feature type="non-terminal residue" evidence="1">
    <location>
        <position position="114"/>
    </location>
</feature>
<evidence type="ECO:0000313" key="2">
    <source>
        <dbReference type="Proteomes" id="UP000789920"/>
    </source>
</evidence>
<proteinExistence type="predicted"/>
<name>A0ACA9S862_9GLOM</name>
<comment type="caution">
    <text evidence="1">The sequence shown here is derived from an EMBL/GenBank/DDBJ whole genome shotgun (WGS) entry which is preliminary data.</text>
</comment>
<organism evidence="1 2">
    <name type="scientific">Racocetra persica</name>
    <dbReference type="NCBI Taxonomy" id="160502"/>
    <lineage>
        <taxon>Eukaryota</taxon>
        <taxon>Fungi</taxon>
        <taxon>Fungi incertae sedis</taxon>
        <taxon>Mucoromycota</taxon>
        <taxon>Glomeromycotina</taxon>
        <taxon>Glomeromycetes</taxon>
        <taxon>Diversisporales</taxon>
        <taxon>Gigasporaceae</taxon>
        <taxon>Racocetra</taxon>
    </lineage>
</organism>
<reference evidence="1" key="1">
    <citation type="submission" date="2021-06" db="EMBL/GenBank/DDBJ databases">
        <authorList>
            <person name="Kallberg Y."/>
            <person name="Tangrot J."/>
            <person name="Rosling A."/>
        </authorList>
    </citation>
    <scope>NUCLEOTIDE SEQUENCE</scope>
    <source>
        <strain evidence="1">MA461A</strain>
    </source>
</reference>
<evidence type="ECO:0000313" key="1">
    <source>
        <dbReference type="EMBL" id="CAG8831009.1"/>
    </source>
</evidence>
<accession>A0ACA9S862</accession>